<accession>A0A915HR68</accession>
<dbReference type="WBParaSite" id="nRc.2.0.1.t03867-RA">
    <property type="protein sequence ID" value="nRc.2.0.1.t03867-RA"/>
    <property type="gene ID" value="nRc.2.0.1.g03867"/>
</dbReference>
<proteinExistence type="predicted"/>
<evidence type="ECO:0000313" key="2">
    <source>
        <dbReference type="WBParaSite" id="nRc.2.0.1.t03867-RA"/>
    </source>
</evidence>
<protein>
    <submittedName>
        <fullName evidence="2">Uncharacterized protein</fullName>
    </submittedName>
</protein>
<dbReference type="InterPro" id="IPR035892">
    <property type="entry name" value="C2_domain_sf"/>
</dbReference>
<dbReference type="AlphaFoldDB" id="A0A915HR68"/>
<sequence>MYAVECVKVGYRHFTLLDINGEPMLNSTLFVHVAVTNKRGGGKPKKRGVSVRRKYSKIQTGIKQIGIKRLDDAFKAKFNCCSSSLHKIMQNELTQWQESCGLGPAATMRQGLRLLHSRVLAASNTSSNAADLAYQSQFLIDIDEGFPRIELEGNVPDILRKSCQSFEKVIAQCRRIIERSDALICKVEEQCKRINDCYQEVCNDENDVRPKGQQATRASENFAWNCRLLKSQTETMEKILEECREYIKQITNTACLLNVLKIQCQQPCQHRTQQTNNI</sequence>
<reference evidence="2" key="1">
    <citation type="submission" date="2022-11" db="UniProtKB">
        <authorList>
            <consortium name="WormBaseParasite"/>
        </authorList>
    </citation>
    <scope>IDENTIFICATION</scope>
</reference>
<dbReference type="Gene3D" id="2.60.40.150">
    <property type="entry name" value="C2 domain"/>
    <property type="match status" value="1"/>
</dbReference>
<keyword evidence="1" id="KW-1185">Reference proteome</keyword>
<evidence type="ECO:0000313" key="1">
    <source>
        <dbReference type="Proteomes" id="UP000887565"/>
    </source>
</evidence>
<name>A0A915HR68_ROMCU</name>
<dbReference type="Proteomes" id="UP000887565">
    <property type="component" value="Unplaced"/>
</dbReference>
<organism evidence="1 2">
    <name type="scientific">Romanomermis culicivorax</name>
    <name type="common">Nematode worm</name>
    <dbReference type="NCBI Taxonomy" id="13658"/>
    <lineage>
        <taxon>Eukaryota</taxon>
        <taxon>Metazoa</taxon>
        <taxon>Ecdysozoa</taxon>
        <taxon>Nematoda</taxon>
        <taxon>Enoplea</taxon>
        <taxon>Dorylaimia</taxon>
        <taxon>Mermithida</taxon>
        <taxon>Mermithoidea</taxon>
        <taxon>Mermithidae</taxon>
        <taxon>Romanomermis</taxon>
    </lineage>
</organism>
<dbReference type="OMA" id="CNTELSQ"/>